<protein>
    <recommendedName>
        <fullName evidence="2">VanZ-like domain-containing protein</fullName>
    </recommendedName>
</protein>
<evidence type="ECO:0000259" key="2">
    <source>
        <dbReference type="Pfam" id="PF04892"/>
    </source>
</evidence>
<keyword evidence="1" id="KW-1133">Transmembrane helix</keyword>
<comment type="caution">
    <text evidence="3">The sequence shown here is derived from an EMBL/GenBank/DDBJ whole genome shotgun (WGS) entry which is preliminary data.</text>
</comment>
<dbReference type="PANTHER" id="PTHR28008">
    <property type="entry name" value="DOMAIN PROTEIN, PUTATIVE (AFU_ORTHOLOGUE AFUA_3G10980)-RELATED"/>
    <property type="match status" value="1"/>
</dbReference>
<evidence type="ECO:0000256" key="1">
    <source>
        <dbReference type="SAM" id="Phobius"/>
    </source>
</evidence>
<proteinExistence type="predicted"/>
<keyword evidence="4" id="KW-1185">Reference proteome</keyword>
<evidence type="ECO:0000313" key="4">
    <source>
        <dbReference type="Proteomes" id="UP000249177"/>
    </source>
</evidence>
<reference evidence="3 4" key="1">
    <citation type="submission" date="2018-06" db="EMBL/GenBank/DDBJ databases">
        <title>Flavobacterium sp IMCC34762, genome.</title>
        <authorList>
            <person name="Joung Y."/>
            <person name="Cho J."/>
            <person name="Song J."/>
        </authorList>
    </citation>
    <scope>NUCLEOTIDE SEQUENCE [LARGE SCALE GENOMIC DNA]</scope>
    <source>
        <strain evidence="3 4">IMCC34762</strain>
    </source>
</reference>
<dbReference type="AlphaFoldDB" id="A0A2W7TTF0"/>
<dbReference type="Pfam" id="PF04892">
    <property type="entry name" value="VanZ"/>
    <property type="match status" value="1"/>
</dbReference>
<dbReference type="PANTHER" id="PTHR28008:SF1">
    <property type="entry name" value="DOMAIN PROTEIN, PUTATIVE (AFU_ORTHOLOGUE AFUA_3G10980)-RELATED"/>
    <property type="match status" value="1"/>
</dbReference>
<sequence length="130" mass="15098">MPKYFLFLVALLWTGIVSYFCLVNSNEIPVINIQNLDKCIHTFFHLVFTFVWFLFFQKQFQSDNRIKPLMYSFIFSFVFGIAIEILQNLITTTRSADVLDVLANVVGAILAVFMVVICNRFNILNSILKK</sequence>
<keyword evidence="1" id="KW-0472">Membrane</keyword>
<gene>
    <name evidence="3" type="ORF">DOS84_08935</name>
</gene>
<dbReference type="InterPro" id="IPR006976">
    <property type="entry name" value="VanZ-like"/>
</dbReference>
<accession>A0A2W7TTF0</accession>
<organism evidence="3 4">
    <name type="scientific">Flavobacterium aquariorum</name>
    <dbReference type="NCBI Taxonomy" id="2217670"/>
    <lineage>
        <taxon>Bacteria</taxon>
        <taxon>Pseudomonadati</taxon>
        <taxon>Bacteroidota</taxon>
        <taxon>Flavobacteriia</taxon>
        <taxon>Flavobacteriales</taxon>
        <taxon>Flavobacteriaceae</taxon>
        <taxon>Flavobacterium</taxon>
    </lineage>
</organism>
<evidence type="ECO:0000313" key="3">
    <source>
        <dbReference type="EMBL" id="PZX93541.1"/>
    </source>
</evidence>
<dbReference type="OrthoDB" id="5472246at2"/>
<feature type="transmembrane region" description="Helical" evidence="1">
    <location>
        <begin position="69"/>
        <end position="90"/>
    </location>
</feature>
<dbReference type="EMBL" id="QKXH01000005">
    <property type="protein sequence ID" value="PZX93541.1"/>
    <property type="molecule type" value="Genomic_DNA"/>
</dbReference>
<feature type="transmembrane region" description="Helical" evidence="1">
    <location>
        <begin position="102"/>
        <end position="121"/>
    </location>
</feature>
<dbReference type="NCBIfam" id="NF037970">
    <property type="entry name" value="vanZ_1"/>
    <property type="match status" value="1"/>
</dbReference>
<dbReference type="Proteomes" id="UP000249177">
    <property type="component" value="Unassembled WGS sequence"/>
</dbReference>
<feature type="transmembrane region" description="Helical" evidence="1">
    <location>
        <begin position="41"/>
        <end position="57"/>
    </location>
</feature>
<feature type="domain" description="VanZ-like" evidence="2">
    <location>
        <begin position="33"/>
        <end position="118"/>
    </location>
</feature>
<name>A0A2W7TTF0_9FLAO</name>
<keyword evidence="1" id="KW-0812">Transmembrane</keyword>